<organism evidence="7 8">
    <name type="scientific">Ureaplasma zalophigenitalium</name>
    <dbReference type="NCBI Taxonomy" id="907723"/>
    <lineage>
        <taxon>Bacteria</taxon>
        <taxon>Bacillati</taxon>
        <taxon>Mycoplasmatota</taxon>
        <taxon>Mycoplasmoidales</taxon>
        <taxon>Mycoplasmoidaceae</taxon>
        <taxon>Ureaplasma</taxon>
    </lineage>
</organism>
<evidence type="ECO:0000313" key="7">
    <source>
        <dbReference type="EMBL" id="MCV3754151.1"/>
    </source>
</evidence>
<dbReference type="PANTHER" id="PTHR43586:SF8">
    <property type="entry name" value="CYSTEINE DESULFURASE 1, CHLOROPLASTIC"/>
    <property type="match status" value="1"/>
</dbReference>
<feature type="domain" description="Aminotransferase class V" evidence="6">
    <location>
        <begin position="18"/>
        <end position="386"/>
    </location>
</feature>
<dbReference type="PANTHER" id="PTHR43586">
    <property type="entry name" value="CYSTEINE DESULFURASE"/>
    <property type="match status" value="1"/>
</dbReference>
<evidence type="ECO:0000256" key="3">
    <source>
        <dbReference type="ARBA" id="ARBA00022898"/>
    </source>
</evidence>
<comment type="caution">
    <text evidence="7">The sequence shown here is derived from an EMBL/GenBank/DDBJ whole genome shotgun (WGS) entry which is preliminary data.</text>
</comment>
<evidence type="ECO:0000256" key="4">
    <source>
        <dbReference type="ARBA" id="ARBA00050776"/>
    </source>
</evidence>
<dbReference type="Proteomes" id="UP001207252">
    <property type="component" value="Unassembled WGS sequence"/>
</dbReference>
<evidence type="ECO:0000256" key="1">
    <source>
        <dbReference type="ARBA" id="ARBA00001933"/>
    </source>
</evidence>
<proteinExistence type="inferred from homology"/>
<comment type="similarity">
    <text evidence="2">Belongs to the class-V pyridoxal-phosphate-dependent aminotransferase family. Csd subfamily.</text>
</comment>
<evidence type="ECO:0000256" key="5">
    <source>
        <dbReference type="RuleBase" id="RU004504"/>
    </source>
</evidence>
<dbReference type="InterPro" id="IPR015421">
    <property type="entry name" value="PyrdxlP-dep_Trfase_major"/>
</dbReference>
<reference evidence="7 8" key="1">
    <citation type="journal article" date="2020" name="Int. J. Syst. Evol. Microbiol.">
        <title>Ureaplasma miroungigenitalium sp. nov. isolated from northern elephant seals (Mirounga angustirostris) and Ureaplasma zalophigenitalium sp. nov. isolated from California sea lions (Zalophus californianus).</title>
        <authorList>
            <person name="Volokhov D.V."/>
            <person name="Gulland F.M."/>
            <person name="Gao Y."/>
            <person name="Chizhikov V.E."/>
        </authorList>
    </citation>
    <scope>NUCLEOTIDE SEQUENCE [LARGE SCALE GENOMIC DNA]</scope>
    <source>
        <strain evidence="7 8">CSL7644-GEN</strain>
    </source>
</reference>
<dbReference type="Gene3D" id="3.90.1150.10">
    <property type="entry name" value="Aspartate Aminotransferase, domain 1"/>
    <property type="match status" value="1"/>
</dbReference>
<dbReference type="InterPro" id="IPR015424">
    <property type="entry name" value="PyrdxlP-dep_Trfase"/>
</dbReference>
<dbReference type="InterPro" id="IPR015422">
    <property type="entry name" value="PyrdxlP-dep_Trfase_small"/>
</dbReference>
<dbReference type="RefSeq" id="WP_263817954.1">
    <property type="nucleotide sequence ID" value="NZ_JAOXHJ010000004.1"/>
</dbReference>
<dbReference type="PROSITE" id="PS00595">
    <property type="entry name" value="AA_TRANSFER_CLASS_5"/>
    <property type="match status" value="1"/>
</dbReference>
<keyword evidence="8" id="KW-1185">Reference proteome</keyword>
<evidence type="ECO:0000313" key="8">
    <source>
        <dbReference type="Proteomes" id="UP001207252"/>
    </source>
</evidence>
<comment type="cofactor">
    <cofactor evidence="1 5">
        <name>pyridoxal 5'-phosphate</name>
        <dbReference type="ChEBI" id="CHEBI:597326"/>
    </cofactor>
</comment>
<dbReference type="InterPro" id="IPR020578">
    <property type="entry name" value="Aminotrans_V_PyrdxlP_BS"/>
</dbReference>
<name>A0ABT3BPG7_9BACT</name>
<evidence type="ECO:0000256" key="2">
    <source>
        <dbReference type="ARBA" id="ARBA00010447"/>
    </source>
</evidence>
<gene>
    <name evidence="7" type="ORF">OF365_02065</name>
</gene>
<dbReference type="SUPFAM" id="SSF53383">
    <property type="entry name" value="PLP-dependent transferases"/>
    <property type="match status" value="1"/>
</dbReference>
<dbReference type="Pfam" id="PF00266">
    <property type="entry name" value="Aminotran_5"/>
    <property type="match status" value="1"/>
</dbReference>
<dbReference type="InterPro" id="IPR000192">
    <property type="entry name" value="Aminotrans_V_dom"/>
</dbReference>
<keyword evidence="3" id="KW-0663">Pyridoxal phosphate</keyword>
<dbReference type="EMBL" id="JAOXHJ010000004">
    <property type="protein sequence ID" value="MCV3754151.1"/>
    <property type="molecule type" value="Genomic_DNA"/>
</dbReference>
<dbReference type="Gene3D" id="3.40.640.10">
    <property type="entry name" value="Type I PLP-dependent aspartate aminotransferase-like (Major domain)"/>
    <property type="match status" value="1"/>
</dbReference>
<comment type="catalytic activity">
    <reaction evidence="4">
        <text>(sulfur carrier)-H + L-cysteine = (sulfur carrier)-SH + L-alanine</text>
        <dbReference type="Rhea" id="RHEA:43892"/>
        <dbReference type="Rhea" id="RHEA-COMP:14737"/>
        <dbReference type="Rhea" id="RHEA-COMP:14739"/>
        <dbReference type="ChEBI" id="CHEBI:29917"/>
        <dbReference type="ChEBI" id="CHEBI:35235"/>
        <dbReference type="ChEBI" id="CHEBI:57972"/>
        <dbReference type="ChEBI" id="CHEBI:64428"/>
        <dbReference type="EC" id="2.8.1.7"/>
    </reaction>
</comment>
<accession>A0ABT3BPG7</accession>
<evidence type="ECO:0000259" key="6">
    <source>
        <dbReference type="Pfam" id="PF00266"/>
    </source>
</evidence>
<sequence length="403" mass="45475">MQKYRQFFPWFKVNEKYIYLDSAATSLKPQAVIDAINEYYLHQSTNPHNNDSHFTHKANLIVEKTREYVAQWWNTPHVNSVIFNSGATESINTVAFGIRHLLKQGDEIVLTTSEHASNLLPWYALRDELGVKIVFANEPHKLPKAEDFIKVLTPRTKVVAFASGGNLVGHVLDEQAVCAIVKKYNPQILTLVDATQSLQHRSVDLSTNLIDFLVCSAHKIFGPTGIGALYIAPYLLIKIKPLKYGGGMNTFIEKEDFGIFDNFMRFEGGSPHTAGIYGFYAALKFLNSIGYQAIHEHEENLMHYAKKQLATVPGITLYLPEHYSATISFNFQGVFPQDLAYYLGKNNIICRAGLSCAKLMNEVLETQAAVRVSFYIYNTYEDIDTLVSVLKKYQKGDELDGLI</sequence>
<protein>
    <submittedName>
        <fullName evidence="7">Cysteine desulfurase</fullName>
    </submittedName>
</protein>